<keyword evidence="2" id="KW-0732">Signal</keyword>
<dbReference type="RefSeq" id="WP_185061788.1">
    <property type="nucleotide sequence ID" value="NZ_BAABJP010000008.1"/>
</dbReference>
<feature type="signal peptide" evidence="2">
    <location>
        <begin position="1"/>
        <end position="20"/>
    </location>
</feature>
<evidence type="ECO:0000313" key="3">
    <source>
        <dbReference type="EMBL" id="GAA5153478.1"/>
    </source>
</evidence>
<name>A0ABP9Q0W5_9PSEU</name>
<comment type="caution">
    <text evidence="3">The sequence shown here is derived from an EMBL/GenBank/DDBJ whole genome shotgun (WGS) entry which is preliminary data.</text>
</comment>
<accession>A0ABP9Q0W5</accession>
<organism evidence="3 4">
    <name type="scientific">Pseudonocardia eucalypti</name>
    <dbReference type="NCBI Taxonomy" id="648755"/>
    <lineage>
        <taxon>Bacteria</taxon>
        <taxon>Bacillati</taxon>
        <taxon>Actinomycetota</taxon>
        <taxon>Actinomycetes</taxon>
        <taxon>Pseudonocardiales</taxon>
        <taxon>Pseudonocardiaceae</taxon>
        <taxon>Pseudonocardia</taxon>
    </lineage>
</organism>
<dbReference type="PANTHER" id="PTHR42928">
    <property type="entry name" value="TRICARBOXYLATE-BINDING PROTEIN"/>
    <property type="match status" value="1"/>
</dbReference>
<dbReference type="InterPro" id="IPR042100">
    <property type="entry name" value="Bug_dom1"/>
</dbReference>
<protein>
    <submittedName>
        <fullName evidence="3">Tripartite tricarboxylate transporter substrate binding protein</fullName>
    </submittedName>
</protein>
<dbReference type="Gene3D" id="3.40.190.10">
    <property type="entry name" value="Periplasmic binding protein-like II"/>
    <property type="match status" value="1"/>
</dbReference>
<proteinExistence type="inferred from homology"/>
<sequence>MRIVALLAAVLALTACSVQGGSSGGGGGAYPSHPVEFTVPTQAGGSTDLITRALGRSLEQPLGEQAVVVNKPGANGKIAGRDVFGGAPDGYRVAVMPQSLFSIGPLMVADPDAIKLDEMTFVKGLTVEDYVLVVPANSPVRGVADLAAAGRIAYGTTGAGTGSQLSQALLFGLAKVPSAPVPFDGGGPLLNALLGGKVNAGSLQIAEAYKQIEAGTIRPLMVFGEKRVEALPNVPTATELGFQIVVDQRRFVAAPAGLPPDVRNKLAGAIDQAVASPEYNQTLRTNYIARWDANGDQVRQQLTDSLEKFRGMTQRLGVNLTG</sequence>
<dbReference type="CDD" id="cd07012">
    <property type="entry name" value="PBP2_Bug_TTT"/>
    <property type="match status" value="1"/>
</dbReference>
<reference evidence="4" key="1">
    <citation type="journal article" date="2019" name="Int. J. Syst. Evol. Microbiol.">
        <title>The Global Catalogue of Microorganisms (GCM) 10K type strain sequencing project: providing services to taxonomists for standard genome sequencing and annotation.</title>
        <authorList>
            <consortium name="The Broad Institute Genomics Platform"/>
            <consortium name="The Broad Institute Genome Sequencing Center for Infectious Disease"/>
            <person name="Wu L."/>
            <person name="Ma J."/>
        </authorList>
    </citation>
    <scope>NUCLEOTIDE SEQUENCE [LARGE SCALE GENOMIC DNA]</scope>
    <source>
        <strain evidence="4">JCM 18303</strain>
    </source>
</reference>
<dbReference type="PANTHER" id="PTHR42928:SF5">
    <property type="entry name" value="BLR1237 PROTEIN"/>
    <property type="match status" value="1"/>
</dbReference>
<gene>
    <name evidence="3" type="ORF">GCM10023321_23780</name>
</gene>
<evidence type="ECO:0000313" key="4">
    <source>
        <dbReference type="Proteomes" id="UP001428817"/>
    </source>
</evidence>
<dbReference type="SUPFAM" id="SSF53850">
    <property type="entry name" value="Periplasmic binding protein-like II"/>
    <property type="match status" value="1"/>
</dbReference>
<keyword evidence="4" id="KW-1185">Reference proteome</keyword>
<dbReference type="InterPro" id="IPR005064">
    <property type="entry name" value="BUG"/>
</dbReference>
<dbReference type="Proteomes" id="UP001428817">
    <property type="component" value="Unassembled WGS sequence"/>
</dbReference>
<dbReference type="PIRSF" id="PIRSF017082">
    <property type="entry name" value="YflP"/>
    <property type="match status" value="1"/>
</dbReference>
<evidence type="ECO:0000256" key="2">
    <source>
        <dbReference type="SAM" id="SignalP"/>
    </source>
</evidence>
<dbReference type="EMBL" id="BAABJP010000008">
    <property type="protein sequence ID" value="GAA5153478.1"/>
    <property type="molecule type" value="Genomic_DNA"/>
</dbReference>
<dbReference type="Pfam" id="PF03401">
    <property type="entry name" value="TctC"/>
    <property type="match status" value="1"/>
</dbReference>
<feature type="chain" id="PRO_5046257523" evidence="2">
    <location>
        <begin position="21"/>
        <end position="322"/>
    </location>
</feature>
<dbReference type="Gene3D" id="3.40.190.150">
    <property type="entry name" value="Bordetella uptake gene, domain 1"/>
    <property type="match status" value="1"/>
</dbReference>
<evidence type="ECO:0000256" key="1">
    <source>
        <dbReference type="ARBA" id="ARBA00006987"/>
    </source>
</evidence>
<dbReference type="PROSITE" id="PS51257">
    <property type="entry name" value="PROKAR_LIPOPROTEIN"/>
    <property type="match status" value="1"/>
</dbReference>
<comment type="similarity">
    <text evidence="1">Belongs to the UPF0065 (bug) family.</text>
</comment>